<dbReference type="EMBL" id="WMFA01000004">
    <property type="protein sequence ID" value="MYL71590.1"/>
    <property type="molecule type" value="Genomic_DNA"/>
</dbReference>
<name>A0A845FCC9_9BACI</name>
<evidence type="ECO:0000313" key="1">
    <source>
        <dbReference type="EMBL" id="MYL71590.1"/>
    </source>
</evidence>
<proteinExistence type="predicted"/>
<comment type="caution">
    <text evidence="1">The sequence shown here is derived from an EMBL/GenBank/DDBJ whole genome shotgun (WGS) entry which is preliminary data.</text>
</comment>
<organism evidence="1 2">
    <name type="scientific">Halobacillus litoralis</name>
    <dbReference type="NCBI Taxonomy" id="45668"/>
    <lineage>
        <taxon>Bacteria</taxon>
        <taxon>Bacillati</taxon>
        <taxon>Bacillota</taxon>
        <taxon>Bacilli</taxon>
        <taxon>Bacillales</taxon>
        <taxon>Bacillaceae</taxon>
        <taxon>Halobacillus</taxon>
    </lineage>
</organism>
<dbReference type="Proteomes" id="UP000450457">
    <property type="component" value="Unassembled WGS sequence"/>
</dbReference>
<sequence>METTPFDYSDKKFSVYFEVADKKSTLEVLKKIAFIDKIEHLQYGFKVNIARQQIPEIVRYLSQESIAIYAVTPQK</sequence>
<evidence type="ECO:0000313" key="2">
    <source>
        <dbReference type="Proteomes" id="UP000450457"/>
    </source>
</evidence>
<reference evidence="1 2" key="1">
    <citation type="submission" date="2019-11" db="EMBL/GenBank/DDBJ databases">
        <title>Genome sequences of 17 halophilic strains isolated from different environments.</title>
        <authorList>
            <person name="Furrow R.E."/>
        </authorList>
    </citation>
    <scope>NUCLEOTIDE SEQUENCE [LARGE SCALE GENOMIC DNA]</scope>
    <source>
        <strain evidence="1 2">SL-4</strain>
    </source>
</reference>
<dbReference type="OrthoDB" id="3010327at2"/>
<gene>
    <name evidence="1" type="ORF">GLW00_12045</name>
</gene>
<dbReference type="GeneID" id="78007735"/>
<protein>
    <submittedName>
        <fullName evidence="1">Uncharacterized protein</fullName>
    </submittedName>
</protein>
<dbReference type="AlphaFoldDB" id="A0A845FCC9"/>
<accession>A0A845FCC9</accession>
<dbReference type="RefSeq" id="WP_160914382.1">
    <property type="nucleotide sequence ID" value="NZ_WMFA01000004.1"/>
</dbReference>